<dbReference type="EMBL" id="LSYU01000088">
    <property type="protein sequence ID" value="KXX63561.1"/>
    <property type="molecule type" value="Genomic_DNA"/>
</dbReference>
<feature type="binding site" evidence="10">
    <location>
        <begin position="237"/>
        <end position="245"/>
    </location>
    <ligand>
        <name>ATP</name>
        <dbReference type="ChEBI" id="CHEBI:30616"/>
    </ligand>
</feature>
<dbReference type="RefSeq" id="WP_062277099.1">
    <property type="nucleotide sequence ID" value="NZ_LSYU01000088.1"/>
</dbReference>
<keyword evidence="10" id="KW-0479">Metal-binding</keyword>
<evidence type="ECO:0000256" key="2">
    <source>
        <dbReference type="ARBA" id="ARBA00006052"/>
    </source>
</evidence>
<comment type="catalytic activity">
    <reaction evidence="9 10">
        <text>oxaloacetate + ATP = phosphoenolpyruvate + ADP + CO2</text>
        <dbReference type="Rhea" id="RHEA:18617"/>
        <dbReference type="ChEBI" id="CHEBI:16452"/>
        <dbReference type="ChEBI" id="CHEBI:16526"/>
        <dbReference type="ChEBI" id="CHEBI:30616"/>
        <dbReference type="ChEBI" id="CHEBI:58702"/>
        <dbReference type="ChEBI" id="CHEBI:456216"/>
        <dbReference type="EC" id="4.1.1.49"/>
    </reaction>
</comment>
<reference evidence="11 12" key="1">
    <citation type="submission" date="2016-02" db="EMBL/GenBank/DDBJ databases">
        <title>Genome sequence of Marichromatium gracile YL-28, a purple sulfur bacterium.</title>
        <authorList>
            <person name="Zhao C."/>
            <person name="Hong X."/>
            <person name="Chen S."/>
            <person name="Yang S."/>
        </authorList>
    </citation>
    <scope>NUCLEOTIDE SEQUENCE [LARGE SCALE GENOMIC DNA]</scope>
    <source>
        <strain evidence="11 12">YL28</strain>
    </source>
</reference>
<keyword evidence="6 10" id="KW-0210">Decarboxylase</keyword>
<sequence length="534" mass="58910">MRVSGRPNSDHPLEQHGLYNLNAVHWNLPTAELYEQALARYEGQVAHMGPLVVRTGHHTGRSANDKFIVEEAGSRDDIWWGDVNRPIDIEHFDLVHHRLASYLQMKDVYVQDCFVGADPNYRLPARVITEKAWHSLFARNLFIQPKPEELEHFAPEFTVIAAPHFHSIPGLDKTNSETCILVNFEKRLVLIGGTSYAGEIKKSLFTVMNHLMPGRGVLPMHCSANIGEDGRTALFFGLSGTGKTTLSADASRTLIGDDEHGWSDDGVFNFEGGCYAKMIRLSADAEPEIHATTRRFGTVLENVTMDMETRRLDLDDDSLTENTRGAYHISAIPNASETGMGGHPDAILFLTCDAFGVLPPISRLTPEQAMYHFISGYTARVAGTEKGVTEPSPVFSACYGAPFMPRHPQRYAELLGKRLAEHGTQVWLINTGWSGGPYGVGKRVAIPHTRAMVHAVLDRKLEGVATRPDPIFGLNIPETCPGVPTEILDPRATWSDPAAYDAQARKLAGMFRDNFTKFTDEVDAAILAAGPQAD</sequence>
<dbReference type="NCBIfam" id="TIGR00224">
    <property type="entry name" value="pckA"/>
    <property type="match status" value="1"/>
</dbReference>
<feature type="binding site" evidence="10">
    <location>
        <position position="449"/>
    </location>
    <ligand>
        <name>ATP</name>
        <dbReference type="ChEBI" id="CHEBI:30616"/>
    </ligand>
</feature>
<feature type="binding site" evidence="10">
    <location>
        <position position="196"/>
    </location>
    <ligand>
        <name>substrate</name>
    </ligand>
</feature>
<keyword evidence="5 10" id="KW-0547">Nucleotide-binding</keyword>
<feature type="binding site" evidence="10">
    <location>
        <position position="221"/>
    </location>
    <ligand>
        <name>Mn(2+)</name>
        <dbReference type="ChEBI" id="CHEBI:29035"/>
    </ligand>
</feature>
<dbReference type="PROSITE" id="PS00532">
    <property type="entry name" value="PEPCK_ATP"/>
    <property type="match status" value="1"/>
</dbReference>
<accession>A0ABR5VD07</accession>
<keyword evidence="8 10" id="KW-0456">Lyase</keyword>
<evidence type="ECO:0000313" key="11">
    <source>
        <dbReference type="EMBL" id="KXX63561.1"/>
    </source>
</evidence>
<dbReference type="InterPro" id="IPR001272">
    <property type="entry name" value="PEP_carboxykinase_ATP"/>
</dbReference>
<dbReference type="NCBIfam" id="NF006822">
    <property type="entry name" value="PRK09344.1-4"/>
    <property type="match status" value="1"/>
</dbReference>
<feature type="binding site" evidence="10">
    <location>
        <begin position="443"/>
        <end position="444"/>
    </location>
    <ligand>
        <name>ATP</name>
        <dbReference type="ChEBI" id="CHEBI:30616"/>
    </ligand>
</feature>
<comment type="subcellular location">
    <subcellularLocation>
        <location evidence="10">Cytoplasm</location>
    </subcellularLocation>
</comment>
<dbReference type="SUPFAM" id="SSF68923">
    <property type="entry name" value="PEP carboxykinase N-terminal domain"/>
    <property type="match status" value="1"/>
</dbReference>
<evidence type="ECO:0000256" key="9">
    <source>
        <dbReference type="ARBA" id="ARBA00047371"/>
    </source>
</evidence>
<dbReference type="Proteomes" id="UP000075766">
    <property type="component" value="Unassembled WGS sequence"/>
</dbReference>
<keyword evidence="10" id="KW-0963">Cytoplasm</keyword>
<protein>
    <recommendedName>
        <fullName evidence="3 10">Phosphoenolpyruvate carboxykinase (ATP)</fullName>
        <shortName evidence="10">PCK</shortName>
        <shortName evidence="10">PEP carboxykinase</shortName>
        <shortName evidence="10">PEPCK</shortName>
        <ecNumber evidence="3 10">4.1.1.49</ecNumber>
    </recommendedName>
</protein>
<feature type="binding site" evidence="10">
    <location>
        <position position="286"/>
    </location>
    <ligand>
        <name>ATP</name>
        <dbReference type="ChEBI" id="CHEBI:30616"/>
    </ligand>
</feature>
<evidence type="ECO:0000256" key="10">
    <source>
        <dbReference type="HAMAP-Rule" id="MF_00453"/>
    </source>
</evidence>
<dbReference type="InterPro" id="IPR015994">
    <property type="entry name" value="PEPCK_ATP_CS"/>
</dbReference>
<keyword evidence="7 10" id="KW-0067">ATP-binding</keyword>
<dbReference type="PIRSF" id="PIRSF006294">
    <property type="entry name" value="PEP_crbxkin"/>
    <property type="match status" value="1"/>
</dbReference>
<evidence type="ECO:0000256" key="7">
    <source>
        <dbReference type="ARBA" id="ARBA00022840"/>
    </source>
</evidence>
<gene>
    <name evidence="10" type="primary">pckA</name>
    <name evidence="11" type="ORF">AY586_04155</name>
</gene>
<comment type="caution">
    <text evidence="11">The sequence shown here is derived from an EMBL/GenBank/DDBJ whole genome shotgun (WGS) entry which is preliminary data.</text>
</comment>
<dbReference type="NCBIfam" id="NF006820">
    <property type="entry name" value="PRK09344.1-2"/>
    <property type="match status" value="1"/>
</dbReference>
<evidence type="ECO:0000256" key="3">
    <source>
        <dbReference type="ARBA" id="ARBA00012363"/>
    </source>
</evidence>
<dbReference type="NCBIfam" id="NF006821">
    <property type="entry name" value="PRK09344.1-3"/>
    <property type="match status" value="1"/>
</dbReference>
<evidence type="ECO:0000256" key="1">
    <source>
        <dbReference type="ARBA" id="ARBA00004742"/>
    </source>
</evidence>
<dbReference type="InterPro" id="IPR008210">
    <property type="entry name" value="PEP_carboxykinase_N"/>
</dbReference>
<evidence type="ECO:0000256" key="6">
    <source>
        <dbReference type="ARBA" id="ARBA00022793"/>
    </source>
</evidence>
<dbReference type="SUPFAM" id="SSF53795">
    <property type="entry name" value="PEP carboxykinase-like"/>
    <property type="match status" value="1"/>
</dbReference>
<dbReference type="HAMAP" id="MF_00453">
    <property type="entry name" value="PEPCK_ATP"/>
    <property type="match status" value="1"/>
</dbReference>
<organism evidence="11 12">
    <name type="scientific">Marichromatium gracile</name>
    <name type="common">Chromatium gracile</name>
    <dbReference type="NCBI Taxonomy" id="1048"/>
    <lineage>
        <taxon>Bacteria</taxon>
        <taxon>Pseudomonadati</taxon>
        <taxon>Pseudomonadota</taxon>
        <taxon>Gammaproteobacteria</taxon>
        <taxon>Chromatiales</taxon>
        <taxon>Chromatiaceae</taxon>
        <taxon>Marichromatium</taxon>
    </lineage>
</organism>
<feature type="binding site" evidence="10">
    <location>
        <position position="202"/>
    </location>
    <ligand>
        <name>substrate</name>
    </ligand>
</feature>
<comment type="pathway">
    <text evidence="1 10">Carbohydrate biosynthesis; gluconeogenesis.</text>
</comment>
<comment type="similarity">
    <text evidence="2 10">Belongs to the phosphoenolpyruvate carboxykinase (ATP) family.</text>
</comment>
<comment type="function">
    <text evidence="10">Involved in the gluconeogenesis. Catalyzes the conversion of oxaloacetate (OAA) to phosphoenolpyruvate (PEP) through direct phosphoryl transfer between the nucleoside triphosphate and OAA.</text>
</comment>
<comment type="cofactor">
    <cofactor evidence="10">
        <name>Mn(2+)</name>
        <dbReference type="ChEBI" id="CHEBI:29035"/>
    </cofactor>
    <text evidence="10">Binds 1 Mn(2+) ion per subunit.</text>
</comment>
<feature type="binding site" evidence="10">
    <location>
        <position position="221"/>
    </location>
    <ligand>
        <name>ATP</name>
        <dbReference type="ChEBI" id="CHEBI:30616"/>
    </ligand>
</feature>
<evidence type="ECO:0000256" key="8">
    <source>
        <dbReference type="ARBA" id="ARBA00023239"/>
    </source>
</evidence>
<keyword evidence="10" id="KW-0464">Manganese</keyword>
<evidence type="ECO:0000313" key="12">
    <source>
        <dbReference type="Proteomes" id="UP000075766"/>
    </source>
</evidence>
<feature type="binding site" evidence="10">
    <location>
        <position position="324"/>
    </location>
    <ligand>
        <name>substrate</name>
    </ligand>
</feature>
<dbReference type="Gene3D" id="3.90.228.20">
    <property type="match status" value="1"/>
</dbReference>
<dbReference type="Gene3D" id="3.40.449.10">
    <property type="entry name" value="Phosphoenolpyruvate Carboxykinase, domain 1"/>
    <property type="match status" value="1"/>
</dbReference>
<feature type="binding site" evidence="10">
    <location>
        <position position="61"/>
    </location>
    <ligand>
        <name>substrate</name>
    </ligand>
</feature>
<feature type="binding site" evidence="10">
    <location>
        <position position="258"/>
    </location>
    <ligand>
        <name>Mn(2+)</name>
        <dbReference type="ChEBI" id="CHEBI:29035"/>
    </ligand>
</feature>
<name>A0ABR5VD07_MARGR</name>
<dbReference type="InterPro" id="IPR013035">
    <property type="entry name" value="PEP_carboxykinase_C"/>
</dbReference>
<feature type="binding site" evidence="10">
    <location>
        <position position="202"/>
    </location>
    <ligand>
        <name>Mn(2+)</name>
        <dbReference type="ChEBI" id="CHEBI:29035"/>
    </ligand>
</feature>
<proteinExistence type="inferred from homology"/>
<keyword evidence="4 10" id="KW-0312">Gluconeogenesis</keyword>
<dbReference type="PANTHER" id="PTHR30031:SF0">
    <property type="entry name" value="PHOSPHOENOLPYRUVATE CARBOXYKINASE (ATP)"/>
    <property type="match status" value="1"/>
</dbReference>
<dbReference type="Pfam" id="PF01293">
    <property type="entry name" value="PEPCK_ATP"/>
    <property type="match status" value="1"/>
</dbReference>
<feature type="binding site" evidence="10">
    <location>
        <position position="202"/>
    </location>
    <ligand>
        <name>ATP</name>
        <dbReference type="ChEBI" id="CHEBI:30616"/>
    </ligand>
</feature>
<dbReference type="EC" id="4.1.1.49" evidence="3 10"/>
<evidence type="ECO:0000256" key="4">
    <source>
        <dbReference type="ARBA" id="ARBA00022432"/>
    </source>
</evidence>
<dbReference type="Gene3D" id="2.170.8.10">
    <property type="entry name" value="Phosphoenolpyruvate Carboxykinase, domain 2"/>
    <property type="match status" value="1"/>
</dbReference>
<feature type="binding site" evidence="10">
    <location>
        <position position="324"/>
    </location>
    <ligand>
        <name>ATP</name>
        <dbReference type="ChEBI" id="CHEBI:30616"/>
    </ligand>
</feature>
<comment type="subunit">
    <text evidence="10">Monomer.</text>
</comment>
<dbReference type="PANTHER" id="PTHR30031">
    <property type="entry name" value="PHOSPHOENOLPYRUVATE CARBOXYKINASE ATP"/>
    <property type="match status" value="1"/>
</dbReference>
<keyword evidence="12" id="KW-1185">Reference proteome</keyword>
<evidence type="ECO:0000256" key="5">
    <source>
        <dbReference type="ARBA" id="ARBA00022741"/>
    </source>
</evidence>
<dbReference type="CDD" id="cd00484">
    <property type="entry name" value="PEPCK_ATP"/>
    <property type="match status" value="1"/>
</dbReference>